<dbReference type="RefSeq" id="WP_046495489.1">
    <property type="nucleotide sequence ID" value="NZ_CGIH01000005.1"/>
</dbReference>
<dbReference type="EMBL" id="CGIH01000005">
    <property type="protein sequence ID" value="CFX12354.1"/>
    <property type="molecule type" value="Genomic_DNA"/>
</dbReference>
<keyword evidence="2" id="KW-0175">Coiled coil</keyword>
<keyword evidence="1" id="KW-1005">Bacterial flagellum biogenesis</keyword>
<name>A0A0E4GAH3_9FIRM</name>
<evidence type="ECO:0000313" key="4">
    <source>
        <dbReference type="Proteomes" id="UP000045545"/>
    </source>
</evidence>
<dbReference type="GO" id="GO:0044780">
    <property type="term" value="P:bacterial-type flagellum assembly"/>
    <property type="evidence" value="ECO:0007669"/>
    <property type="project" value="InterPro"/>
</dbReference>
<feature type="coiled-coil region" evidence="2">
    <location>
        <begin position="46"/>
        <end position="80"/>
    </location>
</feature>
<keyword evidence="4" id="KW-1185">Reference proteome</keyword>
<dbReference type="AlphaFoldDB" id="A0A0E4GAH3"/>
<gene>
    <name evidence="3" type="ORF">537</name>
</gene>
<dbReference type="Proteomes" id="UP000045545">
    <property type="component" value="Unassembled WGS sequence"/>
</dbReference>
<protein>
    <submittedName>
        <fullName evidence="3">FlgN-like domain</fullName>
    </submittedName>
</protein>
<dbReference type="InterPro" id="IPR007809">
    <property type="entry name" value="FlgN-like"/>
</dbReference>
<proteinExistence type="predicted"/>
<dbReference type="Gene3D" id="1.20.58.300">
    <property type="entry name" value="FlgN-like"/>
    <property type="match status" value="1"/>
</dbReference>
<dbReference type="STRING" id="690567.537"/>
<evidence type="ECO:0000313" key="3">
    <source>
        <dbReference type="EMBL" id="CFX12354.1"/>
    </source>
</evidence>
<reference evidence="3 4" key="1">
    <citation type="submission" date="2015-03" db="EMBL/GenBank/DDBJ databases">
        <authorList>
            <person name="Murphy D."/>
        </authorList>
    </citation>
    <scope>NUCLEOTIDE SEQUENCE [LARGE SCALE GENOMIC DNA]</scope>
    <source>
        <strain evidence="3 4">OL-4</strain>
    </source>
</reference>
<dbReference type="SUPFAM" id="SSF140566">
    <property type="entry name" value="FlgN-like"/>
    <property type="match status" value="1"/>
</dbReference>
<evidence type="ECO:0000256" key="1">
    <source>
        <dbReference type="ARBA" id="ARBA00022795"/>
    </source>
</evidence>
<organism evidence="3 4">
    <name type="scientific">Syntrophomonas zehnderi OL-4</name>
    <dbReference type="NCBI Taxonomy" id="690567"/>
    <lineage>
        <taxon>Bacteria</taxon>
        <taxon>Bacillati</taxon>
        <taxon>Bacillota</taxon>
        <taxon>Clostridia</taxon>
        <taxon>Eubacteriales</taxon>
        <taxon>Syntrophomonadaceae</taxon>
        <taxon>Syntrophomonas</taxon>
    </lineage>
</organism>
<dbReference type="Pfam" id="PF05130">
    <property type="entry name" value="FlgN"/>
    <property type="match status" value="1"/>
</dbReference>
<evidence type="ECO:0000256" key="2">
    <source>
        <dbReference type="SAM" id="Coils"/>
    </source>
</evidence>
<sequence length="175" mass="20058">MQSTQMETTIKELIQILIKENQWIDKLVEIGEEKKQVIILNQVQELDKLVQKEGALVAALERLEANRFKTQQNLAQTLEMPAEELTASVLLEKAAAYFPQWQAELNDEVERMQQAIFKLRGINAENHELIGLSLDYIDSIQALFNDEGTGTYSENGKQQDDNQNRSLNRVIDKKV</sequence>
<accession>A0A0E4GAH3</accession>
<dbReference type="InterPro" id="IPR036679">
    <property type="entry name" value="FlgN-like_sf"/>
</dbReference>